<dbReference type="Pfam" id="PF10079">
    <property type="entry name" value="Rossmann-like_BshC"/>
    <property type="match status" value="1"/>
</dbReference>
<accession>A0A383EP67</accession>
<reference evidence="2" key="1">
    <citation type="submission" date="2018-05" db="EMBL/GenBank/DDBJ databases">
        <authorList>
            <person name="Lanie J.A."/>
            <person name="Ng W.-L."/>
            <person name="Kazmierczak K.M."/>
            <person name="Andrzejewski T.M."/>
            <person name="Davidsen T.M."/>
            <person name="Wayne K.J."/>
            <person name="Tettelin H."/>
            <person name="Glass J.I."/>
            <person name="Rusch D."/>
            <person name="Podicherti R."/>
            <person name="Tsui H.-C.T."/>
            <person name="Winkler M.E."/>
        </authorList>
    </citation>
    <scope>NUCLEOTIDE SEQUENCE</scope>
</reference>
<name>A0A383EP67_9ZZZZ</name>
<proteinExistence type="predicted"/>
<sequence>MQQYNYNVPADSPQPNTPNGISIDFRELPWTSRFVNDYCYEFDQLQEFFLAHPQQSEAWKTVIDARRATPTDPAIGEVLVRQLQERGAPEAALSNANALLNKNSVAIVTGQQAGLFGGPLFTVLKALTTIKL</sequence>
<organism evidence="2">
    <name type="scientific">marine metagenome</name>
    <dbReference type="NCBI Taxonomy" id="408172"/>
    <lineage>
        <taxon>unclassified sequences</taxon>
        <taxon>metagenomes</taxon>
        <taxon>ecological metagenomes</taxon>
    </lineage>
</organism>
<feature type="non-terminal residue" evidence="2">
    <location>
        <position position="132"/>
    </location>
</feature>
<dbReference type="AlphaFoldDB" id="A0A383EP67"/>
<protein>
    <recommendedName>
        <fullName evidence="1">Bacillithiol biosynthesis BshC N-terminal Rossmann-like domain-containing protein</fullName>
    </recommendedName>
</protein>
<evidence type="ECO:0000313" key="2">
    <source>
        <dbReference type="EMBL" id="SVE58374.1"/>
    </source>
</evidence>
<gene>
    <name evidence="2" type="ORF">METZ01_LOCUS511228</name>
</gene>
<feature type="domain" description="Bacillithiol biosynthesis BshC N-terminal Rossmann-like" evidence="1">
    <location>
        <begin position="28"/>
        <end position="132"/>
    </location>
</feature>
<evidence type="ECO:0000259" key="1">
    <source>
        <dbReference type="Pfam" id="PF10079"/>
    </source>
</evidence>
<dbReference type="InterPro" id="IPR055398">
    <property type="entry name" value="Rossmann-like_BshC"/>
</dbReference>
<dbReference type="EMBL" id="UINC01227474">
    <property type="protein sequence ID" value="SVE58374.1"/>
    <property type="molecule type" value="Genomic_DNA"/>
</dbReference>